<reference evidence="9 10" key="1">
    <citation type="submission" date="2014-07" db="EMBL/GenBank/DDBJ databases">
        <authorList>
            <person name="McCorrison J."/>
            <person name="Sanka R."/>
            <person name="Torralba M."/>
            <person name="Gillis M."/>
            <person name="Haft D.H."/>
            <person name="Methe B."/>
            <person name="Sutton G."/>
            <person name="Nelson K.E."/>
        </authorList>
    </citation>
    <scope>NUCLEOTIDE SEQUENCE [LARGE SCALE GENOMIC DNA]</scope>
    <source>
        <strain evidence="9 10">DNF00882</strain>
    </source>
</reference>
<accession>A0A096APB5</accession>
<evidence type="ECO:0000256" key="4">
    <source>
        <dbReference type="ARBA" id="ARBA00030762"/>
    </source>
</evidence>
<dbReference type="Gene3D" id="2.60.120.10">
    <property type="entry name" value="Jelly Rolls"/>
    <property type="match status" value="2"/>
</dbReference>
<evidence type="ECO:0000256" key="3">
    <source>
        <dbReference type="ARBA" id="ARBA00029741"/>
    </source>
</evidence>
<dbReference type="InterPro" id="IPR049071">
    <property type="entry name" value="MPI_cupin_dom"/>
</dbReference>
<dbReference type="RefSeq" id="WP_036883944.1">
    <property type="nucleotide sequence ID" value="NZ_JRNR01000084.1"/>
</dbReference>
<name>A0A096APB5_9BACT</name>
<feature type="domain" description="Mannose-6-phosphate isomerase cupin" evidence="8">
    <location>
        <begin position="245"/>
        <end position="316"/>
    </location>
</feature>
<organism evidence="9 10">
    <name type="scientific">Prevotella disiens DNF00882</name>
    <dbReference type="NCBI Taxonomy" id="1401075"/>
    <lineage>
        <taxon>Bacteria</taxon>
        <taxon>Pseudomonadati</taxon>
        <taxon>Bacteroidota</taxon>
        <taxon>Bacteroidia</taxon>
        <taxon>Bacteroidales</taxon>
        <taxon>Prevotellaceae</taxon>
        <taxon>Prevotella</taxon>
    </lineage>
</organism>
<keyword evidence="2 5" id="KW-0862">Zinc</keyword>
<dbReference type="InterPro" id="IPR051804">
    <property type="entry name" value="Carb_Metab_Reg_Kinase/Isom"/>
</dbReference>
<dbReference type="EMBL" id="JRNR01000084">
    <property type="protein sequence ID" value="KGF48615.1"/>
    <property type="molecule type" value="Genomic_DNA"/>
</dbReference>
<feature type="binding site" evidence="5">
    <location>
        <position position="118"/>
    </location>
    <ligand>
        <name>Zn(2+)</name>
        <dbReference type="ChEBI" id="CHEBI:29105"/>
    </ligand>
</feature>
<gene>
    <name evidence="9" type="ORF">HMPREF0654_08550</name>
</gene>
<feature type="binding site" evidence="5">
    <location>
        <position position="101"/>
    </location>
    <ligand>
        <name>Zn(2+)</name>
        <dbReference type="ChEBI" id="CHEBI:29105"/>
    </ligand>
</feature>
<dbReference type="Pfam" id="PF20511">
    <property type="entry name" value="PMI_typeI_cat"/>
    <property type="match status" value="1"/>
</dbReference>
<dbReference type="GO" id="GO:0008270">
    <property type="term" value="F:zinc ion binding"/>
    <property type="evidence" value="ECO:0007669"/>
    <property type="project" value="InterPro"/>
</dbReference>
<dbReference type="InterPro" id="IPR014710">
    <property type="entry name" value="RmlC-like_jellyroll"/>
</dbReference>
<dbReference type="Pfam" id="PF21621">
    <property type="entry name" value="MPI_cupin_dom"/>
    <property type="match status" value="1"/>
</dbReference>
<comment type="cofactor">
    <cofactor evidence="5">
        <name>Zn(2+)</name>
        <dbReference type="ChEBI" id="CHEBI:29105"/>
    </cofactor>
    <text evidence="5">Binds 1 zinc ion per subunit.</text>
</comment>
<evidence type="ECO:0000256" key="5">
    <source>
        <dbReference type="PIRSR" id="PIRSR036894-1"/>
    </source>
</evidence>
<dbReference type="InterPro" id="IPR046457">
    <property type="entry name" value="PMI_typeI_cat"/>
</dbReference>
<dbReference type="GO" id="GO:0004476">
    <property type="term" value="F:mannose-6-phosphate isomerase activity"/>
    <property type="evidence" value="ECO:0007669"/>
    <property type="project" value="InterPro"/>
</dbReference>
<dbReference type="PIRSF" id="PIRSF036894">
    <property type="entry name" value="PMI_Firm_short"/>
    <property type="match status" value="1"/>
</dbReference>
<dbReference type="PANTHER" id="PTHR42742:SF3">
    <property type="entry name" value="FRUCTOKINASE"/>
    <property type="match status" value="1"/>
</dbReference>
<dbReference type="AlphaFoldDB" id="A0A096APB5"/>
<sequence>MEIIKFRPILKQVLWGGNKIIPFKQLDTKMEQVGESWEISGVKDHESIVSNGQYKGMKINELVELLKANLVGKDNYERFGNEFPLLIKFIDARQQLSIQVHPTDEQAQEKGLSRGKTEMWYIMKSDENASLLCGLKQEITPEEYKKKVENDTITDALYQYNVKEGDVFFLPGGRIHSIGAGTFLAEIQEASDVTYRIYDFKRKDKDGKYRQLHTEKAAECIDYHVEKDYKTHYIPKKNEGVEIANCAYFTTSVYELDEPMILDYSELDSFVVLMALEGTAIMNSGEGNQTTLNAGETVLLPATTQTVKIEGNIKFLETFV</sequence>
<comment type="caution">
    <text evidence="9">The sequence shown here is derived from an EMBL/GenBank/DDBJ whole genome shotgun (WGS) entry which is preliminary data.</text>
</comment>
<dbReference type="GO" id="GO:0005975">
    <property type="term" value="P:carbohydrate metabolic process"/>
    <property type="evidence" value="ECO:0007669"/>
    <property type="project" value="InterPro"/>
</dbReference>
<keyword evidence="9" id="KW-0413">Isomerase</keyword>
<evidence type="ECO:0000256" key="2">
    <source>
        <dbReference type="ARBA" id="ARBA00022833"/>
    </source>
</evidence>
<evidence type="ECO:0000313" key="9">
    <source>
        <dbReference type="EMBL" id="KGF48615.1"/>
    </source>
</evidence>
<evidence type="ECO:0000313" key="10">
    <source>
        <dbReference type="Proteomes" id="UP000029538"/>
    </source>
</evidence>
<protein>
    <recommendedName>
        <fullName evidence="3">Phosphohexomutase</fullName>
    </recommendedName>
    <alternativeName>
        <fullName evidence="4">Phosphomannose isomerase</fullName>
    </alternativeName>
</protein>
<dbReference type="PANTHER" id="PTHR42742">
    <property type="entry name" value="TRANSCRIPTIONAL REPRESSOR MPRA"/>
    <property type="match status" value="1"/>
</dbReference>
<dbReference type="InterPro" id="IPR014628">
    <property type="entry name" value="Man6P_isomerase_Firm_short"/>
</dbReference>
<dbReference type="InterPro" id="IPR011051">
    <property type="entry name" value="RmlC_Cupin_sf"/>
</dbReference>
<dbReference type="Proteomes" id="UP000029538">
    <property type="component" value="Unassembled WGS sequence"/>
</dbReference>
<evidence type="ECO:0000256" key="6">
    <source>
        <dbReference type="PIRSR" id="PIRSR036894-2"/>
    </source>
</evidence>
<evidence type="ECO:0000259" key="8">
    <source>
        <dbReference type="Pfam" id="PF21621"/>
    </source>
</evidence>
<evidence type="ECO:0000256" key="1">
    <source>
        <dbReference type="ARBA" id="ARBA00022723"/>
    </source>
</evidence>
<proteinExistence type="predicted"/>
<keyword evidence="1 5" id="KW-0479">Metal-binding</keyword>
<feature type="domain" description="Phosphomannose isomerase type I catalytic" evidence="7">
    <location>
        <begin position="6"/>
        <end position="109"/>
    </location>
</feature>
<dbReference type="SUPFAM" id="SSF51182">
    <property type="entry name" value="RmlC-like cupins"/>
    <property type="match status" value="1"/>
</dbReference>
<feature type="binding site" evidence="5">
    <location>
        <position position="176"/>
    </location>
    <ligand>
        <name>Zn(2+)</name>
        <dbReference type="ChEBI" id="CHEBI:29105"/>
    </ligand>
</feature>
<dbReference type="CDD" id="cd07010">
    <property type="entry name" value="cupin_PMI_type_I_N_bac"/>
    <property type="match status" value="1"/>
</dbReference>
<feature type="active site" evidence="6">
    <location>
        <position position="196"/>
    </location>
</feature>
<evidence type="ECO:0000259" key="7">
    <source>
        <dbReference type="Pfam" id="PF20511"/>
    </source>
</evidence>